<evidence type="ECO:0000256" key="2">
    <source>
        <dbReference type="ARBA" id="ARBA00022576"/>
    </source>
</evidence>
<dbReference type="InterPro" id="IPR015422">
    <property type="entry name" value="PyrdxlP-dep_Trfase_small"/>
</dbReference>
<dbReference type="InterPro" id="IPR015421">
    <property type="entry name" value="PyrdxlP-dep_Trfase_major"/>
</dbReference>
<name>D8PB93_9BACT</name>
<proteinExistence type="predicted"/>
<dbReference type="OrthoDB" id="389074at2"/>
<dbReference type="EC" id="2.6.1.-" evidence="8"/>
<keyword evidence="2 8" id="KW-0032">Aminotransferase</keyword>
<evidence type="ECO:0000256" key="3">
    <source>
        <dbReference type="ARBA" id="ARBA00022679"/>
    </source>
</evidence>
<evidence type="ECO:0000313" key="8">
    <source>
        <dbReference type="EMBL" id="CBK40502.1"/>
    </source>
</evidence>
<dbReference type="KEGG" id="nde:NIDE0734"/>
<keyword evidence="3 8" id="KW-0808">Transferase</keyword>
<dbReference type="Gene3D" id="3.40.640.10">
    <property type="entry name" value="Type I PLP-dependent aspartate aminotransferase-like (Major domain)"/>
    <property type="match status" value="1"/>
</dbReference>
<keyword evidence="4 6" id="KW-0663">Pyridoxal phosphate</keyword>
<dbReference type="HOGENOM" id="CLU_027686_3_1_0"/>
<feature type="binding site" evidence="5">
    <location>
        <position position="336"/>
    </location>
    <ligand>
        <name>substrate</name>
    </ligand>
</feature>
<dbReference type="Proteomes" id="UP000001660">
    <property type="component" value="Chromosome"/>
</dbReference>
<evidence type="ECO:0000256" key="5">
    <source>
        <dbReference type="PIRSR" id="PIRSR000524-1"/>
    </source>
</evidence>
<dbReference type="SUPFAM" id="SSF53383">
    <property type="entry name" value="PLP-dependent transferases"/>
    <property type="match status" value="1"/>
</dbReference>
<dbReference type="PIRSF" id="PIRSF000524">
    <property type="entry name" value="SPT"/>
    <property type="match status" value="1"/>
</dbReference>
<dbReference type="GO" id="GO:0008483">
    <property type="term" value="F:transaminase activity"/>
    <property type="evidence" value="ECO:0007669"/>
    <property type="project" value="UniProtKB-KW"/>
</dbReference>
<dbReference type="eggNOG" id="COG0075">
    <property type="taxonomic scope" value="Bacteria"/>
</dbReference>
<dbReference type="EMBL" id="FP929003">
    <property type="protein sequence ID" value="CBK40502.1"/>
    <property type="molecule type" value="Genomic_DNA"/>
</dbReference>
<feature type="modified residue" description="N6-(pyridoxal phosphate)lysine" evidence="6">
    <location>
        <position position="193"/>
    </location>
</feature>
<evidence type="ECO:0000259" key="7">
    <source>
        <dbReference type="Pfam" id="PF00266"/>
    </source>
</evidence>
<gene>
    <name evidence="8" type="primary">phnW</name>
    <name evidence="8" type="ORF">NIDE0734</name>
</gene>
<dbReference type="Gene3D" id="3.90.1150.10">
    <property type="entry name" value="Aspartate Aminotransferase, domain 1"/>
    <property type="match status" value="1"/>
</dbReference>
<dbReference type="InterPro" id="IPR024169">
    <property type="entry name" value="SP_NH2Trfase/AEP_transaminase"/>
</dbReference>
<reference evidence="8 9" key="1">
    <citation type="journal article" date="2010" name="Proc. Natl. Acad. Sci. U.S.A.">
        <title>A Nitrospira metagenome illuminates the physiology and evolution of globally important nitrite-oxidizing bacteria.</title>
        <authorList>
            <person name="Lucker S."/>
            <person name="Wagner M."/>
            <person name="Maixner F."/>
            <person name="Pelletier E."/>
            <person name="Koch H."/>
            <person name="Vacherie B."/>
            <person name="Rattei T."/>
            <person name="Sinninghe Damste J."/>
            <person name="Spieck E."/>
            <person name="Le Paslier D."/>
            <person name="Daims H."/>
        </authorList>
    </citation>
    <scope>NUCLEOTIDE SEQUENCE [LARGE SCALE GENOMIC DNA]</scope>
</reference>
<comment type="cofactor">
    <cofactor evidence="1 6">
        <name>pyridoxal 5'-phosphate</name>
        <dbReference type="ChEBI" id="CHEBI:597326"/>
    </cofactor>
</comment>
<evidence type="ECO:0000313" key="9">
    <source>
        <dbReference type="Proteomes" id="UP000001660"/>
    </source>
</evidence>
<evidence type="ECO:0000256" key="4">
    <source>
        <dbReference type="ARBA" id="ARBA00022898"/>
    </source>
</evidence>
<keyword evidence="9" id="KW-1185">Reference proteome</keyword>
<feature type="domain" description="Aminotransferase class V" evidence="7">
    <location>
        <begin position="61"/>
        <end position="327"/>
    </location>
</feature>
<dbReference type="STRING" id="330214.NIDE0734"/>
<accession>D8PB93</accession>
<sequence>MNMILLNPGPVNVSERVRQALLRPDICHRESEFTDLLGRIQHKLLAAFVPGAESDYVAVLLTGSGTAAVESAVMSCLPMAKRMLVLNNGVYGERLSSMVGLHRLGVSELKSEWHIKPDPERVRLALRQHPEVHAVSMVHHETTTGLINPVKEIAEVVDSLNRVFVLDSVSGLAGEPIDIAGSHIYMVAGTAGKCIQGFPGVSFVLLRKGFLERMRNYPKRSWYLNLTHYIDDQGKGIVPFTPAVQIYYAFEEALSELLEEGVANRFQRYKRAAVRIRERMATLGVTTLLPSDSLSNTITAFHLPPGISYATLHDQLKARGYVIYAGQGQLESKIFRIANMGALTELQIDGFLGAFEEVVTGAVARA</sequence>
<organism evidence="8 9">
    <name type="scientific">Nitrospira defluvii</name>
    <dbReference type="NCBI Taxonomy" id="330214"/>
    <lineage>
        <taxon>Bacteria</taxon>
        <taxon>Pseudomonadati</taxon>
        <taxon>Nitrospirota</taxon>
        <taxon>Nitrospiria</taxon>
        <taxon>Nitrospirales</taxon>
        <taxon>Nitrospiraceae</taxon>
        <taxon>Nitrospira</taxon>
    </lineage>
</organism>
<dbReference type="PANTHER" id="PTHR42778">
    <property type="entry name" value="2-AMINOETHYLPHOSPHONATE--PYRUVATE TRANSAMINASE"/>
    <property type="match status" value="1"/>
</dbReference>
<evidence type="ECO:0000256" key="1">
    <source>
        <dbReference type="ARBA" id="ARBA00001933"/>
    </source>
</evidence>
<dbReference type="Pfam" id="PF00266">
    <property type="entry name" value="Aminotran_5"/>
    <property type="match status" value="1"/>
</dbReference>
<dbReference type="InterPro" id="IPR000192">
    <property type="entry name" value="Aminotrans_V_dom"/>
</dbReference>
<evidence type="ECO:0000256" key="6">
    <source>
        <dbReference type="PIRSR" id="PIRSR000524-50"/>
    </source>
</evidence>
<dbReference type="AlphaFoldDB" id="D8PB93"/>
<protein>
    <submittedName>
        <fullName evidence="8">2-aminoethylphosphonate aminotransferase</fullName>
        <ecNumber evidence="8">2.6.1.-</ecNumber>
    </submittedName>
</protein>
<dbReference type="PANTHER" id="PTHR42778:SF1">
    <property type="entry name" value="2-AMINOETHYLPHOSPHONATE--PYRUVATE TRANSAMINASE"/>
    <property type="match status" value="1"/>
</dbReference>
<dbReference type="InterPro" id="IPR015424">
    <property type="entry name" value="PyrdxlP-dep_Trfase"/>
</dbReference>